<evidence type="ECO:0000256" key="1">
    <source>
        <dbReference type="SAM" id="MobiDB-lite"/>
    </source>
</evidence>
<name>A0A3P6ASN9_BRAOL</name>
<sequence length="192" mass="21337">MNCWEVTVPQKKSRKAASVEASKVPSAEAPAEAHSEASTEIKLLGDRIEAVEKKLGITKKGTASNELQMTTSNTEKRGHESESESVNGEKAGQNGAKAGQNDPQEPKQSGEPSVLVLHKEVPTDSDLQKGETRRQKKRNVAMAHQTPFQRNNTAKVIIPKKRVKLDLYFKTPMDKKPRCPSRFYFTLRTPLE</sequence>
<dbReference type="AlphaFoldDB" id="A0A3P6ASN9"/>
<proteinExistence type="predicted"/>
<gene>
    <name evidence="2" type="ORF">BOLC3T19264H</name>
</gene>
<dbReference type="EMBL" id="LR031872">
    <property type="protein sequence ID" value="VDC96886.1"/>
    <property type="molecule type" value="Genomic_DNA"/>
</dbReference>
<feature type="region of interest" description="Disordered" evidence="1">
    <location>
        <begin position="1"/>
        <end position="38"/>
    </location>
</feature>
<evidence type="ECO:0000313" key="2">
    <source>
        <dbReference type="EMBL" id="VDC96886.1"/>
    </source>
</evidence>
<reference evidence="2" key="1">
    <citation type="submission" date="2018-11" db="EMBL/GenBank/DDBJ databases">
        <authorList>
            <consortium name="Genoscope - CEA"/>
            <person name="William W."/>
        </authorList>
    </citation>
    <scope>NUCLEOTIDE SEQUENCE</scope>
</reference>
<feature type="compositionally biased region" description="Basic and acidic residues" evidence="1">
    <location>
        <begin position="117"/>
        <end position="133"/>
    </location>
</feature>
<accession>A0A3P6ASN9</accession>
<protein>
    <submittedName>
        <fullName evidence="2">Uncharacterized protein</fullName>
    </submittedName>
</protein>
<feature type="compositionally biased region" description="Polar residues" evidence="1">
    <location>
        <begin position="101"/>
        <end position="111"/>
    </location>
</feature>
<organism evidence="2">
    <name type="scientific">Brassica oleracea</name>
    <name type="common">Wild cabbage</name>
    <dbReference type="NCBI Taxonomy" id="3712"/>
    <lineage>
        <taxon>Eukaryota</taxon>
        <taxon>Viridiplantae</taxon>
        <taxon>Streptophyta</taxon>
        <taxon>Embryophyta</taxon>
        <taxon>Tracheophyta</taxon>
        <taxon>Spermatophyta</taxon>
        <taxon>Magnoliopsida</taxon>
        <taxon>eudicotyledons</taxon>
        <taxon>Gunneridae</taxon>
        <taxon>Pentapetalae</taxon>
        <taxon>rosids</taxon>
        <taxon>malvids</taxon>
        <taxon>Brassicales</taxon>
        <taxon>Brassicaceae</taxon>
        <taxon>Brassiceae</taxon>
        <taxon>Brassica</taxon>
    </lineage>
</organism>
<feature type="region of interest" description="Disordered" evidence="1">
    <location>
        <begin position="55"/>
        <end position="142"/>
    </location>
</feature>
<feature type="compositionally biased region" description="Polar residues" evidence="1">
    <location>
        <begin position="61"/>
        <end position="73"/>
    </location>
</feature>